<dbReference type="Pfam" id="PF01546">
    <property type="entry name" value="Peptidase_M20"/>
    <property type="match status" value="1"/>
</dbReference>
<dbReference type="AlphaFoldDB" id="A0A0S7BL48"/>
<dbReference type="Pfam" id="PF07687">
    <property type="entry name" value="M20_dimer"/>
    <property type="match status" value="1"/>
</dbReference>
<evidence type="ECO:0000256" key="1">
    <source>
        <dbReference type="ARBA" id="ARBA00022723"/>
    </source>
</evidence>
<keyword evidence="2" id="KW-0378">Hydrolase</keyword>
<keyword evidence="1" id="KW-0479">Metal-binding</keyword>
<dbReference type="OrthoDB" id="9792335at2"/>
<name>A0A0S7BL48_9CHLR</name>
<dbReference type="SUPFAM" id="SSF53187">
    <property type="entry name" value="Zn-dependent exopeptidases"/>
    <property type="match status" value="1"/>
</dbReference>
<protein>
    <submittedName>
        <fullName evidence="4">Acetylornithine deacetylase/Succinyl-diaminopimelate desuccinylase</fullName>
    </submittedName>
</protein>
<dbReference type="PANTHER" id="PTHR43808:SF25">
    <property type="entry name" value="PEPTIDASE M20 DIMERISATION DOMAIN-CONTAINING PROTEIN"/>
    <property type="match status" value="1"/>
</dbReference>
<evidence type="ECO:0000256" key="2">
    <source>
        <dbReference type="ARBA" id="ARBA00022801"/>
    </source>
</evidence>
<dbReference type="STRING" id="360412.LARV_03600"/>
<dbReference type="RefSeq" id="WP_075074955.1">
    <property type="nucleotide sequence ID" value="NZ_DF967972.1"/>
</dbReference>
<gene>
    <name evidence="4" type="ORF">LARV_03600</name>
</gene>
<dbReference type="Gene3D" id="3.30.70.360">
    <property type="match status" value="1"/>
</dbReference>
<organism evidence="4">
    <name type="scientific">Longilinea arvoryzae</name>
    <dbReference type="NCBI Taxonomy" id="360412"/>
    <lineage>
        <taxon>Bacteria</taxon>
        <taxon>Bacillati</taxon>
        <taxon>Chloroflexota</taxon>
        <taxon>Anaerolineae</taxon>
        <taxon>Anaerolineales</taxon>
        <taxon>Anaerolineaceae</taxon>
        <taxon>Longilinea</taxon>
    </lineage>
</organism>
<accession>A0A0S7BL48</accession>
<dbReference type="InterPro" id="IPR002933">
    <property type="entry name" value="Peptidase_M20"/>
</dbReference>
<dbReference type="InterPro" id="IPR050072">
    <property type="entry name" value="Peptidase_M20A"/>
</dbReference>
<evidence type="ECO:0000259" key="3">
    <source>
        <dbReference type="Pfam" id="PF07687"/>
    </source>
</evidence>
<dbReference type="Proteomes" id="UP000055060">
    <property type="component" value="Unassembled WGS sequence"/>
</dbReference>
<dbReference type="Gene3D" id="3.40.630.10">
    <property type="entry name" value="Zn peptidases"/>
    <property type="match status" value="1"/>
</dbReference>
<feature type="domain" description="Peptidase M20 dimerisation" evidence="3">
    <location>
        <begin position="192"/>
        <end position="304"/>
    </location>
</feature>
<proteinExistence type="predicted"/>
<dbReference type="GO" id="GO:0016787">
    <property type="term" value="F:hydrolase activity"/>
    <property type="evidence" value="ECO:0007669"/>
    <property type="project" value="UniProtKB-KW"/>
</dbReference>
<dbReference type="InterPro" id="IPR011650">
    <property type="entry name" value="Peptidase_M20_dimer"/>
</dbReference>
<dbReference type="InterPro" id="IPR036264">
    <property type="entry name" value="Bact_exopeptidase_dim_dom"/>
</dbReference>
<evidence type="ECO:0000313" key="5">
    <source>
        <dbReference type="Proteomes" id="UP000055060"/>
    </source>
</evidence>
<dbReference type="SUPFAM" id="SSF55031">
    <property type="entry name" value="Bacterial exopeptidase dimerisation domain"/>
    <property type="match status" value="1"/>
</dbReference>
<keyword evidence="5" id="KW-1185">Reference proteome</keyword>
<reference evidence="4" key="1">
    <citation type="submission" date="2015-07" db="EMBL/GenBank/DDBJ databases">
        <title>Draft Genome Sequences of Anaerolinea thermolimosa IMO-1, Bellilinea caldifistulae GOMI-1, Leptolinea tardivitalis YMTK-2, Levilinea saccharolytica KIBI-1,Longilinea arvoryzae KOME-1, Previously Described as Members of the Anaerolineaceae (Chloroflexi).</title>
        <authorList>
            <person name="Sekiguchi Y."/>
            <person name="Ohashi A."/>
            <person name="Matsuura N."/>
            <person name="Tourlousse M.D."/>
        </authorList>
    </citation>
    <scope>NUCLEOTIDE SEQUENCE [LARGE SCALE GENOMIC DNA]</scope>
    <source>
        <strain evidence="4">KOME-1</strain>
    </source>
</reference>
<evidence type="ECO:0000313" key="4">
    <source>
        <dbReference type="EMBL" id="GAP15808.1"/>
    </source>
</evidence>
<sequence>MAVTVALRNEAQQFLMDLIRIPSTRGHEGPASRYVYSKIHSLVDECELVPIDDSIIQDPDYAFPLPGFTYQDTPNVECVIKGSGEGPTIVFNAHLDVVPPSEGQEDAFFPRDENGVIFGRGASDDKGQVTTMYALALLLRERGIRPKGDLIFHFVIEEENGGNGTLAMIRRGVKADAAIVLESSNMAVIPAVRGAVWFELKVFGRAAHSGNAQGRISALDKAFEAIQIWRGYHDRLLAESHHLPLFDKYADPMPLTIGQCQAGTWPSSVPSLAVLKGLIGFLPNKNRHEVQAGLRQALLDEGDEWLREHFELSFPMLNNDGNSLPVDHPLVTGLVKSVQAMGLPGEIHAMTAACDAWLYNNQVGIPTVVFGPGSILHAHSKEEQISIDDILKAAEILADYVQGDTQMELLKKSQS</sequence>
<dbReference type="EMBL" id="DF967972">
    <property type="protein sequence ID" value="GAP15808.1"/>
    <property type="molecule type" value="Genomic_DNA"/>
</dbReference>
<dbReference type="PANTHER" id="PTHR43808">
    <property type="entry name" value="ACETYLORNITHINE DEACETYLASE"/>
    <property type="match status" value="1"/>
</dbReference>
<dbReference type="GO" id="GO:0046872">
    <property type="term" value="F:metal ion binding"/>
    <property type="evidence" value="ECO:0007669"/>
    <property type="project" value="UniProtKB-KW"/>
</dbReference>